<accession>A0A1B6J0G9</accession>
<evidence type="ECO:0000256" key="2">
    <source>
        <dbReference type="SAM" id="MobiDB-lite"/>
    </source>
</evidence>
<protein>
    <submittedName>
        <fullName evidence="3">Uncharacterized protein</fullName>
    </submittedName>
</protein>
<feature type="region of interest" description="Disordered" evidence="2">
    <location>
        <begin position="166"/>
        <end position="231"/>
    </location>
</feature>
<dbReference type="EMBL" id="GECU01015106">
    <property type="protein sequence ID" value="JAS92600.1"/>
    <property type="molecule type" value="Transcribed_RNA"/>
</dbReference>
<feature type="compositionally biased region" description="Polar residues" evidence="2">
    <location>
        <begin position="182"/>
        <end position="208"/>
    </location>
</feature>
<reference evidence="3" key="1">
    <citation type="submission" date="2015-11" db="EMBL/GenBank/DDBJ databases">
        <title>De novo transcriptome assembly of four potential Pierce s Disease insect vectors from Arizona vineyards.</title>
        <authorList>
            <person name="Tassone E.E."/>
        </authorList>
    </citation>
    <scope>NUCLEOTIDE SEQUENCE</scope>
</reference>
<evidence type="ECO:0000313" key="3">
    <source>
        <dbReference type="EMBL" id="JAS92600.1"/>
    </source>
</evidence>
<keyword evidence="1" id="KW-0175">Coiled coil</keyword>
<evidence type="ECO:0000256" key="1">
    <source>
        <dbReference type="SAM" id="Coils"/>
    </source>
</evidence>
<sequence>MEDFLKTLDKGIIFGHVKGSDFQTLETERLKQEEKLKEELKKIEKLRKVELEEKELQELEDHLLAFEEQKFDLEFKRNHCLIQNTSHKSVGRGGMMRQLIKEKELIGNTIKGRGRYSKSHCQQMAQNPIFKKEEMVRNFIRQGAFRGEALQSNNYQMQVWQEKPFTQVSSSSSTDSSEQFEDAQNSVSSATDSSEQLEVAQKSSSSPQPLKDPQSASSSVESFKSANPLKSSTTPQLYTFKEICPPLEKTFPDLLCKDDFPPLPVSSNQRKPRKTRIAAKFSNMYLNEEVQSPTEDRLSILTSSAPRLIPTVLPESKSVSINDLRPSQRIISSNLLKPSDIQKSSQFGTNLNENNLPVL</sequence>
<name>A0A1B6J0G9_9HEMI</name>
<organism evidence="3">
    <name type="scientific">Homalodisca liturata</name>
    <dbReference type="NCBI Taxonomy" id="320908"/>
    <lineage>
        <taxon>Eukaryota</taxon>
        <taxon>Metazoa</taxon>
        <taxon>Ecdysozoa</taxon>
        <taxon>Arthropoda</taxon>
        <taxon>Hexapoda</taxon>
        <taxon>Insecta</taxon>
        <taxon>Pterygota</taxon>
        <taxon>Neoptera</taxon>
        <taxon>Paraneoptera</taxon>
        <taxon>Hemiptera</taxon>
        <taxon>Auchenorrhyncha</taxon>
        <taxon>Membracoidea</taxon>
        <taxon>Cicadellidae</taxon>
        <taxon>Cicadellinae</taxon>
        <taxon>Proconiini</taxon>
        <taxon>Homalodisca</taxon>
    </lineage>
</organism>
<feature type="coiled-coil region" evidence="1">
    <location>
        <begin position="22"/>
        <end position="69"/>
    </location>
</feature>
<dbReference type="AlphaFoldDB" id="A0A1B6J0G9"/>
<gene>
    <name evidence="3" type="ORF">g.7561</name>
</gene>
<proteinExistence type="predicted"/>
<feature type="compositionally biased region" description="Low complexity" evidence="2">
    <location>
        <begin position="215"/>
        <end position="225"/>
    </location>
</feature>